<protein>
    <submittedName>
        <fullName evidence="1">Uncharacterized protein</fullName>
    </submittedName>
</protein>
<organism evidence="1 2">
    <name type="scientific">Bordetella avium (strain 197N)</name>
    <dbReference type="NCBI Taxonomy" id="360910"/>
    <lineage>
        <taxon>Bacteria</taxon>
        <taxon>Pseudomonadati</taxon>
        <taxon>Pseudomonadota</taxon>
        <taxon>Betaproteobacteria</taxon>
        <taxon>Burkholderiales</taxon>
        <taxon>Alcaligenaceae</taxon>
        <taxon>Bordetella</taxon>
    </lineage>
</organism>
<name>Q2L0N1_BORA1</name>
<gene>
    <name evidence="1" type="ordered locus">BAV1863</name>
</gene>
<dbReference type="Proteomes" id="UP000001977">
    <property type="component" value="Chromosome"/>
</dbReference>
<dbReference type="AlphaFoldDB" id="Q2L0N1"/>
<evidence type="ECO:0000313" key="1">
    <source>
        <dbReference type="EMBL" id="CAJ49472.1"/>
    </source>
</evidence>
<dbReference type="EMBL" id="AM167904">
    <property type="protein sequence ID" value="CAJ49472.1"/>
    <property type="molecule type" value="Genomic_DNA"/>
</dbReference>
<sequence>MHATPLRALSSVQALPHPQPLMPVMPKKMLAVILALLAWDHTMAAPLLVNGTNEVATTP</sequence>
<accession>Q2L0N1</accession>
<keyword evidence="2" id="KW-1185">Reference proteome</keyword>
<dbReference type="HOGENOM" id="CLU_2951103_0_0_4"/>
<reference evidence="1 2" key="1">
    <citation type="journal article" date="2006" name="J. Bacteriol.">
        <title>Comparison of the genome sequence of the poultry pathogen Bordetella avium with those of B. bronchiseptica, B. pertussis, and B. parapertussis reveals extensive diversity in surface structures associated with host interaction.</title>
        <authorList>
            <person name="Sebaihia M."/>
            <person name="Preston A."/>
            <person name="Maskell D.J."/>
            <person name="Kuzmiak H."/>
            <person name="Connell T.D."/>
            <person name="King N.D."/>
            <person name="Orndorff P.E."/>
            <person name="Miyamoto D.M."/>
            <person name="Thomson N.R."/>
            <person name="Harris D."/>
            <person name="Goble A."/>
            <person name="Lord A."/>
            <person name="Murphy L."/>
            <person name="Quail M.A."/>
            <person name="Rutter S."/>
            <person name="Squares R."/>
            <person name="Squares S."/>
            <person name="Woodward J."/>
            <person name="Parkhill J."/>
            <person name="Temple L.M."/>
        </authorList>
    </citation>
    <scope>NUCLEOTIDE SEQUENCE [LARGE SCALE GENOMIC DNA]</scope>
    <source>
        <strain evidence="1 2">197N</strain>
    </source>
</reference>
<proteinExistence type="predicted"/>
<dbReference type="KEGG" id="bav:BAV1863"/>
<evidence type="ECO:0000313" key="2">
    <source>
        <dbReference type="Proteomes" id="UP000001977"/>
    </source>
</evidence>